<reference evidence="2 3" key="1">
    <citation type="journal article" date="2018" name="Cell">
        <title>The Chara Genome: Secondary Complexity and Implications for Plant Terrestrialization.</title>
        <authorList>
            <person name="Nishiyama T."/>
            <person name="Sakayama H."/>
            <person name="Vries J.D."/>
            <person name="Buschmann H."/>
            <person name="Saint-Marcoux D."/>
            <person name="Ullrich K.K."/>
            <person name="Haas F.B."/>
            <person name="Vanderstraeten L."/>
            <person name="Becker D."/>
            <person name="Lang D."/>
            <person name="Vosolsobe S."/>
            <person name="Rombauts S."/>
            <person name="Wilhelmsson P.K.I."/>
            <person name="Janitza P."/>
            <person name="Kern R."/>
            <person name="Heyl A."/>
            <person name="Rumpler F."/>
            <person name="Villalobos L.I.A.C."/>
            <person name="Clay J.M."/>
            <person name="Skokan R."/>
            <person name="Toyoda A."/>
            <person name="Suzuki Y."/>
            <person name="Kagoshima H."/>
            <person name="Schijlen E."/>
            <person name="Tajeshwar N."/>
            <person name="Catarino B."/>
            <person name="Hetherington A.J."/>
            <person name="Saltykova A."/>
            <person name="Bonnot C."/>
            <person name="Breuninger H."/>
            <person name="Symeonidi A."/>
            <person name="Radhakrishnan G.V."/>
            <person name="Van Nieuwerburgh F."/>
            <person name="Deforce D."/>
            <person name="Chang C."/>
            <person name="Karol K.G."/>
            <person name="Hedrich R."/>
            <person name="Ulvskov P."/>
            <person name="Glockner G."/>
            <person name="Delwiche C.F."/>
            <person name="Petrasek J."/>
            <person name="Van de Peer Y."/>
            <person name="Friml J."/>
            <person name="Beilby M."/>
            <person name="Dolan L."/>
            <person name="Kohara Y."/>
            <person name="Sugano S."/>
            <person name="Fujiyama A."/>
            <person name="Delaux P.-M."/>
            <person name="Quint M."/>
            <person name="TheiBen G."/>
            <person name="Hagemann M."/>
            <person name="Harholt J."/>
            <person name="Dunand C."/>
            <person name="Zachgo S."/>
            <person name="Langdale J."/>
            <person name="Maumus F."/>
            <person name="Straeten D.V.D."/>
            <person name="Gould S.B."/>
            <person name="Rensing S.A."/>
        </authorList>
    </citation>
    <scope>NUCLEOTIDE SEQUENCE [LARGE SCALE GENOMIC DNA]</scope>
    <source>
        <strain evidence="2 3">S276</strain>
    </source>
</reference>
<proteinExistence type="predicted"/>
<feature type="region of interest" description="Disordered" evidence="1">
    <location>
        <begin position="33"/>
        <end position="60"/>
    </location>
</feature>
<organism evidence="2 3">
    <name type="scientific">Chara braunii</name>
    <name type="common">Braun's stonewort</name>
    <dbReference type="NCBI Taxonomy" id="69332"/>
    <lineage>
        <taxon>Eukaryota</taxon>
        <taxon>Viridiplantae</taxon>
        <taxon>Streptophyta</taxon>
        <taxon>Charophyceae</taxon>
        <taxon>Charales</taxon>
        <taxon>Characeae</taxon>
        <taxon>Chara</taxon>
    </lineage>
</organism>
<evidence type="ECO:0000313" key="2">
    <source>
        <dbReference type="EMBL" id="GBG87473.1"/>
    </source>
</evidence>
<feature type="compositionally biased region" description="Polar residues" evidence="1">
    <location>
        <begin position="33"/>
        <end position="42"/>
    </location>
</feature>
<dbReference type="AlphaFoldDB" id="A0A388LYZ2"/>
<feature type="region of interest" description="Disordered" evidence="1">
    <location>
        <begin position="95"/>
        <end position="115"/>
    </location>
</feature>
<feature type="compositionally biased region" description="Basic and acidic residues" evidence="1">
    <location>
        <begin position="178"/>
        <end position="191"/>
    </location>
</feature>
<name>A0A388LYZ2_CHABU</name>
<accession>A0A388LYZ2</accession>
<evidence type="ECO:0000313" key="3">
    <source>
        <dbReference type="Proteomes" id="UP000265515"/>
    </source>
</evidence>
<feature type="region of interest" description="Disordered" evidence="1">
    <location>
        <begin position="178"/>
        <end position="254"/>
    </location>
</feature>
<dbReference type="EMBL" id="BFEA01000615">
    <property type="protein sequence ID" value="GBG87473.1"/>
    <property type="molecule type" value="Genomic_DNA"/>
</dbReference>
<comment type="caution">
    <text evidence="2">The sequence shown here is derived from an EMBL/GenBank/DDBJ whole genome shotgun (WGS) entry which is preliminary data.</text>
</comment>
<protein>
    <submittedName>
        <fullName evidence="2">Uncharacterized protein</fullName>
    </submittedName>
</protein>
<sequence length="254" mass="28888">MSGARGAPTVKTVRDIVGRMVARIEECRHGWCSTSYRPSTSYDTRKGRSASPRRTENGTCAQTTTEADLLQKQIEELNKSLASVSEFVQCEKAGKAEEERLKRETEEEKERKAAEKRACEKKECKRVAKLQKEVDRDAEMNKRMELQLAIKTSDFFYRMEANLGLTLELVQRKAKKQVERTGMHSSEHEGSDSATEEICTRTGHLTINEKQKRGPELVFDDSPYVDVGQTNPETDQGDDWCDPYPCDEPPYLAK</sequence>
<keyword evidence="3" id="KW-1185">Reference proteome</keyword>
<dbReference type="OrthoDB" id="1914176at2759"/>
<dbReference type="Proteomes" id="UP000265515">
    <property type="component" value="Unassembled WGS sequence"/>
</dbReference>
<gene>
    <name evidence="2" type="ORF">CBR_g45531</name>
</gene>
<evidence type="ECO:0000256" key="1">
    <source>
        <dbReference type="SAM" id="MobiDB-lite"/>
    </source>
</evidence>
<dbReference type="Gramene" id="GBG87473">
    <property type="protein sequence ID" value="GBG87473"/>
    <property type="gene ID" value="CBR_g45531"/>
</dbReference>